<dbReference type="PROSITE" id="PS50859">
    <property type="entry name" value="LONGIN"/>
    <property type="match status" value="1"/>
</dbReference>
<dbReference type="Pfam" id="PF00957">
    <property type="entry name" value="Synaptobrevin"/>
    <property type="match status" value="1"/>
</dbReference>
<reference evidence="14" key="2">
    <citation type="submission" date="2020-04" db="EMBL/GenBank/DDBJ databases">
        <authorList>
            <person name="Santos R.A.C."/>
            <person name="Steenwyk J.L."/>
            <person name="Rivero-Menendez O."/>
            <person name="Mead M.E."/>
            <person name="Silva L.P."/>
            <person name="Bastos R.W."/>
            <person name="Alastruey-Izquierdo A."/>
            <person name="Goldman G.H."/>
            <person name="Rokas A."/>
        </authorList>
    </citation>
    <scope>NUCLEOTIDE SEQUENCE</scope>
    <source>
        <strain evidence="14">CNM-CM6805</strain>
    </source>
</reference>
<organism evidence="14 15">
    <name type="scientific">Aspergillus fumigatiaffinis</name>
    <dbReference type="NCBI Taxonomy" id="340414"/>
    <lineage>
        <taxon>Eukaryota</taxon>
        <taxon>Fungi</taxon>
        <taxon>Dikarya</taxon>
        <taxon>Ascomycota</taxon>
        <taxon>Pezizomycotina</taxon>
        <taxon>Eurotiomycetes</taxon>
        <taxon>Eurotiomycetidae</taxon>
        <taxon>Eurotiales</taxon>
        <taxon>Aspergillaceae</taxon>
        <taxon>Aspergillus</taxon>
        <taxon>Aspergillus subgen. Fumigati</taxon>
    </lineage>
</organism>
<dbReference type="PROSITE" id="PS00417">
    <property type="entry name" value="SYNAPTOBREVIN"/>
    <property type="match status" value="1"/>
</dbReference>
<comment type="similarity">
    <text evidence="1">Belongs to the synaptobrevin family.</text>
</comment>
<evidence type="ECO:0000256" key="5">
    <source>
        <dbReference type="ARBA" id="ARBA00022989"/>
    </source>
</evidence>
<evidence type="ECO:0000256" key="7">
    <source>
        <dbReference type="ARBA" id="ARBA00026133"/>
    </source>
</evidence>
<dbReference type="InterPro" id="IPR042855">
    <property type="entry name" value="V_SNARE_CC"/>
</dbReference>
<keyword evidence="3 11" id="KW-0812">Transmembrane</keyword>
<evidence type="ECO:0000256" key="3">
    <source>
        <dbReference type="ARBA" id="ARBA00022692"/>
    </source>
</evidence>
<evidence type="ECO:0000256" key="2">
    <source>
        <dbReference type="ARBA" id="ARBA00022448"/>
    </source>
</evidence>
<dbReference type="SMART" id="SM01270">
    <property type="entry name" value="Longin"/>
    <property type="match status" value="1"/>
</dbReference>
<dbReference type="PRINTS" id="PR00219">
    <property type="entry name" value="SYNAPTOBREVN"/>
</dbReference>
<dbReference type="SUPFAM" id="SSF64356">
    <property type="entry name" value="SNARE-like"/>
    <property type="match status" value="1"/>
</dbReference>
<protein>
    <recommendedName>
        <fullName evidence="7">Synaptobrevin homolog YKT6</fullName>
    </recommendedName>
</protein>
<gene>
    <name evidence="14" type="ORF">CNMCM6805_009325</name>
</gene>
<keyword evidence="2" id="KW-0813">Transport</keyword>
<dbReference type="GO" id="GO:0005737">
    <property type="term" value="C:cytoplasm"/>
    <property type="evidence" value="ECO:0007669"/>
    <property type="project" value="UniProtKB-ARBA"/>
</dbReference>
<dbReference type="FunFam" id="1.20.5.110:FF:000004">
    <property type="entry name" value="Vesicle-associated membrane protein 7"/>
    <property type="match status" value="1"/>
</dbReference>
<reference evidence="14" key="1">
    <citation type="journal article" date="2020" name="bioRxiv">
        <title>Genomic and phenotypic heterogeneity of clinical isolates of the human pathogens Aspergillus fumigatus, Aspergillus lentulus and Aspergillus fumigatiaffinis.</title>
        <authorList>
            <person name="dos Santos R.A.C."/>
            <person name="Steenwyk J.L."/>
            <person name="Rivero-Menendez O."/>
            <person name="Mead M.E."/>
            <person name="Silva L.P."/>
            <person name="Bastos R.W."/>
            <person name="Alastruey-Izquierdo A."/>
            <person name="Goldman G.H."/>
            <person name="Rokas A."/>
        </authorList>
    </citation>
    <scope>NUCLEOTIDE SEQUENCE</scope>
    <source>
        <strain evidence="14">CNM-CM6805</strain>
    </source>
</reference>
<dbReference type="FunFam" id="3.30.450.50:FF:000017">
    <property type="entry name" value="Synaptobrevin-like protein Sybl1"/>
    <property type="match status" value="1"/>
</dbReference>
<dbReference type="GO" id="GO:0016020">
    <property type="term" value="C:membrane"/>
    <property type="evidence" value="ECO:0007669"/>
    <property type="project" value="InterPro"/>
</dbReference>
<evidence type="ECO:0000256" key="4">
    <source>
        <dbReference type="ARBA" id="ARBA00022927"/>
    </source>
</evidence>
<evidence type="ECO:0000256" key="10">
    <source>
        <dbReference type="SAM" id="MobiDB-lite"/>
    </source>
</evidence>
<dbReference type="SUPFAM" id="SSF58038">
    <property type="entry name" value="SNARE fusion complex"/>
    <property type="match status" value="1"/>
</dbReference>
<comment type="caution">
    <text evidence="14">The sequence shown here is derived from an EMBL/GenBank/DDBJ whole genome shotgun (WGS) entry which is preliminary data.</text>
</comment>
<dbReference type="InterPro" id="IPR011012">
    <property type="entry name" value="Longin-like_dom_sf"/>
</dbReference>
<dbReference type="CDD" id="cd14824">
    <property type="entry name" value="Longin"/>
    <property type="match status" value="1"/>
</dbReference>
<dbReference type="OrthoDB" id="4421142at2759"/>
<feature type="domain" description="V-SNARE coiled-coil homology" evidence="13">
    <location>
        <begin position="384"/>
        <end position="444"/>
    </location>
</feature>
<evidence type="ECO:0000313" key="15">
    <source>
        <dbReference type="Proteomes" id="UP000653565"/>
    </source>
</evidence>
<dbReference type="PANTHER" id="PTHR21136">
    <property type="entry name" value="SNARE PROTEINS"/>
    <property type="match status" value="1"/>
</dbReference>
<dbReference type="PANTHER" id="PTHR21136:SF168">
    <property type="entry name" value="VESICLE-ASSOCIATED MEMBRANE PROTEIN 9"/>
    <property type="match status" value="1"/>
</dbReference>
<keyword evidence="9" id="KW-0175">Coiled coil</keyword>
<keyword evidence="15" id="KW-1185">Reference proteome</keyword>
<evidence type="ECO:0000259" key="13">
    <source>
        <dbReference type="PROSITE" id="PS50892"/>
    </source>
</evidence>
<dbReference type="GO" id="GO:0015031">
    <property type="term" value="P:protein transport"/>
    <property type="evidence" value="ECO:0007669"/>
    <property type="project" value="UniProtKB-KW"/>
</dbReference>
<feature type="region of interest" description="Disordered" evidence="10">
    <location>
        <begin position="1"/>
        <end position="46"/>
    </location>
</feature>
<evidence type="ECO:0000259" key="12">
    <source>
        <dbReference type="PROSITE" id="PS50859"/>
    </source>
</evidence>
<dbReference type="GO" id="GO:0012505">
    <property type="term" value="C:endomembrane system"/>
    <property type="evidence" value="ECO:0007669"/>
    <property type="project" value="UniProtKB-SubCell"/>
</dbReference>
<evidence type="ECO:0000256" key="6">
    <source>
        <dbReference type="ARBA" id="ARBA00023136"/>
    </source>
</evidence>
<feature type="domain" description="Longin" evidence="12">
    <location>
        <begin position="244"/>
        <end position="373"/>
    </location>
</feature>
<dbReference type="InterPro" id="IPR001388">
    <property type="entry name" value="Synaptobrevin-like"/>
</dbReference>
<dbReference type="GO" id="GO:0016192">
    <property type="term" value="P:vesicle-mediated transport"/>
    <property type="evidence" value="ECO:0007669"/>
    <property type="project" value="InterPro"/>
</dbReference>
<feature type="compositionally biased region" description="Polar residues" evidence="10">
    <location>
        <begin position="25"/>
        <end position="39"/>
    </location>
</feature>
<evidence type="ECO:0000256" key="8">
    <source>
        <dbReference type="ARBA" id="ARBA00046280"/>
    </source>
</evidence>
<dbReference type="EMBL" id="JAAAPX010000007">
    <property type="protein sequence ID" value="KAF4244323.1"/>
    <property type="molecule type" value="Genomic_DNA"/>
</dbReference>
<dbReference type="Pfam" id="PF13774">
    <property type="entry name" value="Longin"/>
    <property type="match status" value="1"/>
</dbReference>
<dbReference type="AlphaFoldDB" id="A0A8H4HH49"/>
<evidence type="ECO:0000256" key="1">
    <source>
        <dbReference type="ARBA" id="ARBA00008025"/>
    </source>
</evidence>
<evidence type="ECO:0000256" key="11">
    <source>
        <dbReference type="SAM" id="Phobius"/>
    </source>
</evidence>
<dbReference type="InterPro" id="IPR010908">
    <property type="entry name" value="Longin_dom"/>
</dbReference>
<dbReference type="Proteomes" id="UP000653565">
    <property type="component" value="Unassembled WGS sequence"/>
</dbReference>
<dbReference type="PROSITE" id="PS50892">
    <property type="entry name" value="V_SNARE"/>
    <property type="match status" value="1"/>
</dbReference>
<comment type="subcellular location">
    <subcellularLocation>
        <location evidence="8">Endomembrane system</location>
        <topology evidence="8">Single-pass type IV membrane protein</topology>
    </subcellularLocation>
</comment>
<keyword evidence="6 11" id="KW-0472">Membrane</keyword>
<sequence length="481" mass="53729">MPPQHHATRTPTRNPPSNDLRRQVLTRNSGAPPRTTSNLPRRDPRIPASEVHPALRTYRQAPTVKPVIDVLDGENKLWDLTEIWYQILKLHCAPEDGFIIKAVPETASPETPETYGLHAMTVTGPGAEGYSTFFAIVCATAVYRDKTSVRLRAANELRRLLAEIYHTRVTNGQYSQLRGAVSVGQSVQFFNWGEDGVLRVFPWATHPFDIKSDHFAVQAEVYHHYGFLITTFELLALIFGSSCIAHRTTILAEHSSPGTSSTAASSLASIILPKITHDKPQKLTYTHERLFVHYIADSPTGPSDDAGRQEPNSYAPLSYIVVATAEQGRRIPFAFLLEMKRKFLSTYPPSSTDFSSLPAYGCAAFNSELRSLLQTYNTAPPSDSLASARREIDSVRDIMTENIERVLERGERIDLLVDKTDRLGGSAHDFRVRSRGLRRRMWWKNIKLMVLLAVVVIFLVYLFVGMGCGLPAWGKCVGHSA</sequence>
<feature type="transmembrane region" description="Helical" evidence="11">
    <location>
        <begin position="448"/>
        <end position="473"/>
    </location>
</feature>
<dbReference type="Gene3D" id="1.20.5.110">
    <property type="match status" value="1"/>
</dbReference>
<proteinExistence type="inferred from homology"/>
<name>A0A8H4HH49_9EURO</name>
<keyword evidence="5 11" id="KW-1133">Transmembrane helix</keyword>
<keyword evidence="4" id="KW-0653">Protein transport</keyword>
<dbReference type="Gene3D" id="3.30.450.50">
    <property type="entry name" value="Longin domain"/>
    <property type="match status" value="1"/>
</dbReference>
<accession>A0A8H4HH49</accession>
<dbReference type="InterPro" id="IPR051097">
    <property type="entry name" value="Synaptobrevin-like_transport"/>
</dbReference>
<evidence type="ECO:0000256" key="9">
    <source>
        <dbReference type="PROSITE-ProRule" id="PRU00290"/>
    </source>
</evidence>
<evidence type="ECO:0000313" key="14">
    <source>
        <dbReference type="EMBL" id="KAF4244323.1"/>
    </source>
</evidence>